<feature type="region of interest" description="Disordered" evidence="1">
    <location>
        <begin position="73"/>
        <end position="96"/>
    </location>
</feature>
<proteinExistence type="predicted"/>
<evidence type="ECO:0000256" key="1">
    <source>
        <dbReference type="SAM" id="MobiDB-lite"/>
    </source>
</evidence>
<name>A0AAJ2EX86_9PSED</name>
<dbReference type="RefSeq" id="WP_058766329.1">
    <property type="nucleotide sequence ID" value="NZ_CP021645.1"/>
</dbReference>
<dbReference type="AlphaFoldDB" id="A0AAJ2EX86"/>
<gene>
    <name evidence="2" type="ORF">QE440_003015</name>
</gene>
<reference evidence="2" key="1">
    <citation type="submission" date="2023-08" db="EMBL/GenBank/DDBJ databases">
        <title>Functional and genomic diversity of the sorghum phyllosphere microbiome.</title>
        <authorList>
            <person name="Shade A."/>
        </authorList>
    </citation>
    <scope>NUCLEOTIDE SEQUENCE</scope>
    <source>
        <strain evidence="2">SORGH_AS_0201</strain>
    </source>
</reference>
<evidence type="ECO:0000313" key="3">
    <source>
        <dbReference type="Proteomes" id="UP001268036"/>
    </source>
</evidence>
<comment type="caution">
    <text evidence="2">The sequence shown here is derived from an EMBL/GenBank/DDBJ whole genome shotgun (WGS) entry which is preliminary data.</text>
</comment>
<sequence>MQALRSQLAALDPPIKHELESQGDNLVITLIDPARPARVSRTLSQALVRNTSLLYEVIRDAVNQLRALGSHAAITDQDIYPDDRPRPGSGADPGET</sequence>
<protein>
    <submittedName>
        <fullName evidence="2">Uncharacterized protein</fullName>
    </submittedName>
</protein>
<accession>A0AAJ2EX86</accession>
<organism evidence="2 3">
    <name type="scientific">Pseudomonas oryzihabitans</name>
    <dbReference type="NCBI Taxonomy" id="47885"/>
    <lineage>
        <taxon>Bacteria</taxon>
        <taxon>Pseudomonadati</taxon>
        <taxon>Pseudomonadota</taxon>
        <taxon>Gammaproteobacteria</taxon>
        <taxon>Pseudomonadales</taxon>
        <taxon>Pseudomonadaceae</taxon>
        <taxon>Pseudomonas</taxon>
    </lineage>
</organism>
<dbReference type="EMBL" id="JAVJAF010000001">
    <property type="protein sequence ID" value="MDR6235274.1"/>
    <property type="molecule type" value="Genomic_DNA"/>
</dbReference>
<evidence type="ECO:0000313" key="2">
    <source>
        <dbReference type="EMBL" id="MDR6235274.1"/>
    </source>
</evidence>
<dbReference type="Proteomes" id="UP001268036">
    <property type="component" value="Unassembled WGS sequence"/>
</dbReference>